<keyword evidence="2" id="KW-0964">Secreted</keyword>
<dbReference type="Ensembl" id="ENSLLET00000024032.1">
    <property type="protein sequence ID" value="ENSLLEP00000023166.1"/>
    <property type="gene ID" value="ENSLLEG00000014690.1"/>
</dbReference>
<dbReference type="InterPro" id="IPR050525">
    <property type="entry name" value="ECM_Assembly_Org"/>
</dbReference>
<dbReference type="GeneTree" id="ENSGT00940000156462"/>
<evidence type="ECO:0000256" key="5">
    <source>
        <dbReference type="ARBA" id="ARBA00022737"/>
    </source>
</evidence>
<dbReference type="PANTHER" id="PTHR24020">
    <property type="entry name" value="COLLAGEN ALPHA"/>
    <property type="match status" value="1"/>
</dbReference>
<evidence type="ECO:0000256" key="6">
    <source>
        <dbReference type="ARBA" id="ARBA00022889"/>
    </source>
</evidence>
<sequence length="217" mass="23763">VNKQKILSSADLVFLIDGSNKVGARNFSLLRDFLVNFVQRHLDIGRRDIQVAVVQYSDDVKVEFALNVHSSKAQLTAALRNLRLLGGEESNLGAAIQHVLENIFTAAAGSRREEGVPQSLVIISAGPSSDEFRDASNDLKINRIITFGIAVEGADTPELQQIASDGSFVFVSRQFQSLGDLDSQLVPYIAGVNFSGTNHQEMSTTLSHWIINLRKIL</sequence>
<evidence type="ECO:0000313" key="10">
    <source>
        <dbReference type="Proteomes" id="UP000694569"/>
    </source>
</evidence>
<dbReference type="GO" id="GO:0007155">
    <property type="term" value="P:cell adhesion"/>
    <property type="evidence" value="ECO:0007669"/>
    <property type="project" value="UniProtKB-KW"/>
</dbReference>
<reference evidence="9" key="2">
    <citation type="submission" date="2025-09" db="UniProtKB">
        <authorList>
            <consortium name="Ensembl"/>
        </authorList>
    </citation>
    <scope>IDENTIFICATION</scope>
</reference>
<protein>
    <recommendedName>
        <fullName evidence="8">VWFA domain-containing protein</fullName>
    </recommendedName>
</protein>
<evidence type="ECO:0000256" key="3">
    <source>
        <dbReference type="ARBA" id="ARBA00022530"/>
    </source>
</evidence>
<dbReference type="SMART" id="SM00327">
    <property type="entry name" value="VWA"/>
    <property type="match status" value="1"/>
</dbReference>
<dbReference type="OrthoDB" id="18894at2759"/>
<dbReference type="InterPro" id="IPR036465">
    <property type="entry name" value="vWFA_dom_sf"/>
</dbReference>
<keyword evidence="5" id="KW-0677">Repeat</keyword>
<dbReference type="PRINTS" id="PR00453">
    <property type="entry name" value="VWFADOMAIN"/>
</dbReference>
<organism evidence="9 10">
    <name type="scientific">Leptobrachium leishanense</name>
    <name type="common">Leishan spiny toad</name>
    <dbReference type="NCBI Taxonomy" id="445787"/>
    <lineage>
        <taxon>Eukaryota</taxon>
        <taxon>Metazoa</taxon>
        <taxon>Chordata</taxon>
        <taxon>Craniata</taxon>
        <taxon>Vertebrata</taxon>
        <taxon>Euteleostomi</taxon>
        <taxon>Amphibia</taxon>
        <taxon>Batrachia</taxon>
        <taxon>Anura</taxon>
        <taxon>Pelobatoidea</taxon>
        <taxon>Megophryidae</taxon>
        <taxon>Leptobrachium</taxon>
    </lineage>
</organism>
<keyword evidence="10" id="KW-1185">Reference proteome</keyword>
<dbReference type="GO" id="GO:0005615">
    <property type="term" value="C:extracellular space"/>
    <property type="evidence" value="ECO:0007669"/>
    <property type="project" value="TreeGrafter"/>
</dbReference>
<comment type="subcellular location">
    <subcellularLocation>
        <location evidence="1">Secreted</location>
        <location evidence="1">Extracellular space</location>
        <location evidence="1">Extracellular matrix</location>
    </subcellularLocation>
</comment>
<dbReference type="GO" id="GO:0005581">
    <property type="term" value="C:collagen trimer"/>
    <property type="evidence" value="ECO:0007669"/>
    <property type="project" value="UniProtKB-KW"/>
</dbReference>
<keyword evidence="4" id="KW-0732">Signal</keyword>
<name>A0A8C5PI54_9ANUR</name>
<dbReference type="SUPFAM" id="SSF53300">
    <property type="entry name" value="vWA-like"/>
    <property type="match status" value="1"/>
</dbReference>
<keyword evidence="7" id="KW-0176">Collagen</keyword>
<evidence type="ECO:0000259" key="8">
    <source>
        <dbReference type="SMART" id="SM00327"/>
    </source>
</evidence>
<proteinExistence type="predicted"/>
<dbReference type="PANTHER" id="PTHR24020:SF13">
    <property type="entry name" value="COLLAGEN ALPHA-3(VI) CHAIN"/>
    <property type="match status" value="1"/>
</dbReference>
<reference evidence="9" key="1">
    <citation type="submission" date="2025-08" db="UniProtKB">
        <authorList>
            <consortium name="Ensembl"/>
        </authorList>
    </citation>
    <scope>IDENTIFICATION</scope>
</reference>
<dbReference type="Proteomes" id="UP000694569">
    <property type="component" value="Unplaced"/>
</dbReference>
<dbReference type="FunFam" id="3.40.50.410:FF:000003">
    <property type="entry name" value="Collagen type VI alpha 3 chain"/>
    <property type="match status" value="1"/>
</dbReference>
<evidence type="ECO:0000256" key="7">
    <source>
        <dbReference type="ARBA" id="ARBA00023119"/>
    </source>
</evidence>
<evidence type="ECO:0000256" key="1">
    <source>
        <dbReference type="ARBA" id="ARBA00004498"/>
    </source>
</evidence>
<keyword evidence="6" id="KW-0130">Cell adhesion</keyword>
<feature type="domain" description="VWFA" evidence="8">
    <location>
        <begin position="9"/>
        <end position="183"/>
    </location>
</feature>
<dbReference type="Pfam" id="PF00092">
    <property type="entry name" value="VWA"/>
    <property type="match status" value="1"/>
</dbReference>
<dbReference type="InterPro" id="IPR002035">
    <property type="entry name" value="VWF_A"/>
</dbReference>
<accession>A0A8C5PI54</accession>
<evidence type="ECO:0000313" key="9">
    <source>
        <dbReference type="Ensembl" id="ENSLLEP00000023166.1"/>
    </source>
</evidence>
<evidence type="ECO:0000256" key="2">
    <source>
        <dbReference type="ARBA" id="ARBA00022525"/>
    </source>
</evidence>
<dbReference type="AlphaFoldDB" id="A0A8C5PI54"/>
<dbReference type="Gene3D" id="3.40.50.410">
    <property type="entry name" value="von Willebrand factor, type A domain"/>
    <property type="match status" value="1"/>
</dbReference>
<evidence type="ECO:0000256" key="4">
    <source>
        <dbReference type="ARBA" id="ARBA00022729"/>
    </source>
</evidence>
<keyword evidence="3" id="KW-0272">Extracellular matrix</keyword>